<reference evidence="4" key="1">
    <citation type="submission" date="2014-05" db="EMBL/GenBank/DDBJ databases">
        <title>Characterization of two novel mitoviruses in one isolate of Cytospora ribis.</title>
        <authorList>
            <person name="Peyambari M."/>
            <person name="Koohi Habibi M."/>
            <person name="Fotouhifar K.-B."/>
            <person name="Dizadji A."/>
            <person name="Roossinck M.J."/>
        </authorList>
    </citation>
    <scope>NUCLEOTIDE SEQUENCE</scope>
</reference>
<protein>
    <submittedName>
        <fullName evidence="4">RNA-dependent RNA polymerase</fullName>
    </submittedName>
</protein>
<keyword evidence="3" id="KW-0548">Nucleotidyltransferase</keyword>
<dbReference type="PANTHER" id="PTHR34456">
    <property type="entry name" value="MITOVIRUS RNA-DEPENDENT RNA POLYMERASE"/>
    <property type="match status" value="1"/>
</dbReference>
<feature type="non-terminal residue" evidence="4">
    <location>
        <position position="1"/>
    </location>
</feature>
<dbReference type="EMBL" id="KJ819546">
    <property type="protein sequence ID" value="AIS37555.1"/>
    <property type="molecule type" value="Genomic_RNA"/>
</dbReference>
<dbReference type="PANTHER" id="PTHR34456:SF13">
    <property type="entry name" value="REVERSE TRANSCRIPTASE DOMAIN-CONTAINING PROTEIN"/>
    <property type="match status" value="1"/>
</dbReference>
<organism evidence="4">
    <name type="scientific">Cytospora ribis mitovirus 1</name>
    <dbReference type="NCBI Taxonomy" id="1551548"/>
    <lineage>
        <taxon>Viruses</taxon>
        <taxon>Riboviria</taxon>
        <taxon>Orthornavirae</taxon>
        <taxon>Lenarviricota</taxon>
        <taxon>Howeltoviricetes</taxon>
        <taxon>Cryppavirales</taxon>
        <taxon>Mitoviridae</taxon>
        <taxon>Mitovirus</taxon>
    </lineage>
</organism>
<dbReference type="Pfam" id="PF05919">
    <property type="entry name" value="Mitovir_RNA_pol"/>
    <property type="match status" value="1"/>
</dbReference>
<name>A0A096ZZ75_9VIRU</name>
<keyword evidence="2" id="KW-0808">Transferase</keyword>
<gene>
    <name evidence="4" type="primary">RdRp</name>
</gene>
<evidence type="ECO:0000256" key="2">
    <source>
        <dbReference type="ARBA" id="ARBA00022679"/>
    </source>
</evidence>
<keyword evidence="1 4" id="KW-0696">RNA-directed RNA polymerase</keyword>
<dbReference type="InterPro" id="IPR043502">
    <property type="entry name" value="DNA/RNA_pol_sf"/>
</dbReference>
<dbReference type="GO" id="GO:0003968">
    <property type="term" value="F:RNA-directed RNA polymerase activity"/>
    <property type="evidence" value="ECO:0007669"/>
    <property type="project" value="UniProtKB-KW"/>
</dbReference>
<proteinExistence type="predicted"/>
<evidence type="ECO:0000256" key="3">
    <source>
        <dbReference type="ARBA" id="ARBA00022695"/>
    </source>
</evidence>
<dbReference type="InterPro" id="IPR008686">
    <property type="entry name" value="RNA_pol_mitovir"/>
</dbReference>
<accession>A0A096ZZ75</accession>
<dbReference type="SUPFAM" id="SSF56672">
    <property type="entry name" value="DNA/RNA polymerases"/>
    <property type="match status" value="1"/>
</dbReference>
<sequence>TQWVLRPLHKLIFAMLRRLPMDGTFDQLRPIRNLLSKKYKGLFSLDLSAATDRLPVSLQARLLDILFKNEVPFLGQKWCHLLTSRSYRYSDPRYGSGTLRYGVGQPMGALSSWAMLALTHHFIVQVAAWSSGQPLNRLYRCYAVLGDDLVLGSKAVADKYLKLMAHLGVSCSLAKSVLSPKGIGLEFAKKTFIRGVDVSPLSLKELSVALGDLSAFSAFSQKWNLNWERVSRLLGFGYLARRKSFRKLNHALQAVRISSVAKVDFNSEVLKLRRGVDLRILNGPVLASFKRDVLEALFYSLEDQCSALMSVKASNLAWSLGWNNKFTNWTYQTFFRAWSLLNPERGVAIKKLEDLKSRLGEGIHPDKIFGIQTFDEALKLYLGIISEKAVLDSTYYLLKAPISRGENVRLPFQLRIFRTWTRRTHQIIKDLRTS</sequence>
<evidence type="ECO:0000256" key="1">
    <source>
        <dbReference type="ARBA" id="ARBA00022484"/>
    </source>
</evidence>
<evidence type="ECO:0000313" key="4">
    <source>
        <dbReference type="EMBL" id="AIS37555.1"/>
    </source>
</evidence>